<keyword evidence="1" id="KW-0812">Transmembrane</keyword>
<feature type="transmembrane region" description="Helical" evidence="1">
    <location>
        <begin position="35"/>
        <end position="57"/>
    </location>
</feature>
<accession>A0AAD4HDP2</accession>
<protein>
    <submittedName>
        <fullName evidence="2">Uncharacterized protein</fullName>
    </submittedName>
</protein>
<comment type="caution">
    <text evidence="2">The sequence shown here is derived from an EMBL/GenBank/DDBJ whole genome shotgun (WGS) entry which is preliminary data.</text>
</comment>
<reference evidence="2" key="1">
    <citation type="journal article" date="2020" name="New Phytol.">
        <title>Comparative genomics reveals dynamic genome evolution in host specialist ectomycorrhizal fungi.</title>
        <authorList>
            <person name="Lofgren L.A."/>
            <person name="Nguyen N.H."/>
            <person name="Vilgalys R."/>
            <person name="Ruytinx J."/>
            <person name="Liao H.L."/>
            <person name="Branco S."/>
            <person name="Kuo A."/>
            <person name="LaButti K."/>
            <person name="Lipzen A."/>
            <person name="Andreopoulos W."/>
            <person name="Pangilinan J."/>
            <person name="Riley R."/>
            <person name="Hundley H."/>
            <person name="Na H."/>
            <person name="Barry K."/>
            <person name="Grigoriev I.V."/>
            <person name="Stajich J.E."/>
            <person name="Kennedy P.G."/>
        </authorList>
    </citation>
    <scope>NUCLEOTIDE SEQUENCE</scope>
    <source>
        <strain evidence="2">FC203</strain>
    </source>
</reference>
<sequence>MAQAAHAAPSVAITLAYDDPTSVGSVPLPDNTPTVSSVLVVVLIAIFLVIVVTWPWWKPKLPPFVLCGCCPFIVVHSERDDNIPDIVDLAFARLDATGAGPKEDA</sequence>
<dbReference type="EMBL" id="JABBWK010000119">
    <property type="protein sequence ID" value="KAG1891852.1"/>
    <property type="molecule type" value="Genomic_DNA"/>
</dbReference>
<dbReference type="Proteomes" id="UP001195769">
    <property type="component" value="Unassembled WGS sequence"/>
</dbReference>
<evidence type="ECO:0000256" key="1">
    <source>
        <dbReference type="SAM" id="Phobius"/>
    </source>
</evidence>
<keyword evidence="1" id="KW-0472">Membrane</keyword>
<gene>
    <name evidence="2" type="ORF">F5891DRAFT_1197303</name>
</gene>
<evidence type="ECO:0000313" key="2">
    <source>
        <dbReference type="EMBL" id="KAG1891852.1"/>
    </source>
</evidence>
<keyword evidence="1" id="KW-1133">Transmembrane helix</keyword>
<dbReference type="RefSeq" id="XP_041218328.1">
    <property type="nucleotide sequence ID" value="XM_041368462.1"/>
</dbReference>
<proteinExistence type="predicted"/>
<dbReference type="AlphaFoldDB" id="A0AAD4HDP2"/>
<dbReference type="GeneID" id="64662760"/>
<organism evidence="2 3">
    <name type="scientific">Suillus fuscotomentosus</name>
    <dbReference type="NCBI Taxonomy" id="1912939"/>
    <lineage>
        <taxon>Eukaryota</taxon>
        <taxon>Fungi</taxon>
        <taxon>Dikarya</taxon>
        <taxon>Basidiomycota</taxon>
        <taxon>Agaricomycotina</taxon>
        <taxon>Agaricomycetes</taxon>
        <taxon>Agaricomycetidae</taxon>
        <taxon>Boletales</taxon>
        <taxon>Suillineae</taxon>
        <taxon>Suillaceae</taxon>
        <taxon>Suillus</taxon>
    </lineage>
</organism>
<keyword evidence="3" id="KW-1185">Reference proteome</keyword>
<evidence type="ECO:0000313" key="3">
    <source>
        <dbReference type="Proteomes" id="UP001195769"/>
    </source>
</evidence>
<name>A0AAD4HDP2_9AGAM</name>